<dbReference type="Gene3D" id="1.20.58.220">
    <property type="entry name" value="Phosphate transport system protein phou homolog 2, domain 2"/>
    <property type="match status" value="1"/>
</dbReference>
<sequence>MAIGQALGNLFTRSPLHILRNHMVEVDKCVSATDSFFDQVINEDWDAATKTRTFISDSEKEADKLKADIRNNLPKSLFLPVARSDILEMLHSQDKIANCAKDLTGVIIGRRMQIPAPLQAKFKAFVAVSVESVNETRKAIDELGDLLESGFRGRELAIVDKIVERIHQLEDDADALQRDLRYELFEIEKDLPPVDVIFLYRTIESVGDLSDRAQSVGSRLQILTAR</sequence>
<dbReference type="InterPro" id="IPR038078">
    <property type="entry name" value="PhoU-like_sf"/>
</dbReference>
<comment type="caution">
    <text evidence="2">The sequence shown here is derived from an EMBL/GenBank/DDBJ whole genome shotgun (WGS) entry which is preliminary data.</text>
</comment>
<name>A0A3M0A6I2_9GAMM</name>
<dbReference type="InterPro" id="IPR018445">
    <property type="entry name" value="Put_Phosphate_transp_reg"/>
</dbReference>
<dbReference type="Proteomes" id="UP000267187">
    <property type="component" value="Unassembled WGS sequence"/>
</dbReference>
<dbReference type="SUPFAM" id="SSF109755">
    <property type="entry name" value="PhoU-like"/>
    <property type="match status" value="1"/>
</dbReference>
<dbReference type="OrthoDB" id="9780540at2"/>
<dbReference type="AlphaFoldDB" id="A0A3M0A6I2"/>
<comment type="similarity">
    <text evidence="1">Belongs to the UPF0111 family.</text>
</comment>
<dbReference type="RefSeq" id="WP_121876875.1">
    <property type="nucleotide sequence ID" value="NZ_REFJ01000003.1"/>
</dbReference>
<proteinExistence type="inferred from homology"/>
<dbReference type="NCBIfam" id="TIGR00153">
    <property type="entry name" value="TIGR00153 family protein"/>
    <property type="match status" value="1"/>
</dbReference>
<evidence type="ECO:0000313" key="3">
    <source>
        <dbReference type="Proteomes" id="UP000267187"/>
    </source>
</evidence>
<gene>
    <name evidence="2" type="ORF">DFR27_1560</name>
</gene>
<organism evidence="2 3">
    <name type="scientific">Umboniibacter marinipuniceus</name>
    <dbReference type="NCBI Taxonomy" id="569599"/>
    <lineage>
        <taxon>Bacteria</taxon>
        <taxon>Pseudomonadati</taxon>
        <taxon>Pseudomonadota</taxon>
        <taxon>Gammaproteobacteria</taxon>
        <taxon>Cellvibrionales</taxon>
        <taxon>Cellvibrionaceae</taxon>
        <taxon>Umboniibacter</taxon>
    </lineage>
</organism>
<dbReference type="InterPro" id="IPR002727">
    <property type="entry name" value="DUF47"/>
</dbReference>
<dbReference type="EMBL" id="REFJ01000003">
    <property type="protein sequence ID" value="RMA80197.1"/>
    <property type="molecule type" value="Genomic_DNA"/>
</dbReference>
<evidence type="ECO:0008006" key="4">
    <source>
        <dbReference type="Google" id="ProtNLM"/>
    </source>
</evidence>
<protein>
    <recommendedName>
        <fullName evidence="4">TIGR00153 family protein</fullName>
    </recommendedName>
</protein>
<dbReference type="Pfam" id="PF01865">
    <property type="entry name" value="PhoU_div"/>
    <property type="match status" value="1"/>
</dbReference>
<evidence type="ECO:0000256" key="1">
    <source>
        <dbReference type="ARBA" id="ARBA00008591"/>
    </source>
</evidence>
<reference evidence="2 3" key="1">
    <citation type="submission" date="2018-10" db="EMBL/GenBank/DDBJ databases">
        <title>Genomic Encyclopedia of Type Strains, Phase IV (KMG-IV): sequencing the most valuable type-strain genomes for metagenomic binning, comparative biology and taxonomic classification.</title>
        <authorList>
            <person name="Goeker M."/>
        </authorList>
    </citation>
    <scope>NUCLEOTIDE SEQUENCE [LARGE SCALE GENOMIC DNA]</scope>
    <source>
        <strain evidence="2 3">DSM 25080</strain>
    </source>
</reference>
<dbReference type="PANTHER" id="PTHR36536:SF3">
    <property type="entry name" value="UPF0111 PROTEIN HI_1603"/>
    <property type="match status" value="1"/>
</dbReference>
<keyword evidence="3" id="KW-1185">Reference proteome</keyword>
<evidence type="ECO:0000313" key="2">
    <source>
        <dbReference type="EMBL" id="RMA80197.1"/>
    </source>
</evidence>
<dbReference type="PANTHER" id="PTHR36536">
    <property type="entry name" value="UPF0111 PROTEIN HI_1603"/>
    <property type="match status" value="1"/>
</dbReference>
<accession>A0A3M0A6I2</accession>